<dbReference type="Proteomes" id="UP000608154">
    <property type="component" value="Unassembled WGS sequence"/>
</dbReference>
<dbReference type="AlphaFoldDB" id="A0A916X691"/>
<keyword evidence="2" id="KW-0472">Membrane</keyword>
<keyword evidence="2" id="KW-1133">Transmembrane helix</keyword>
<feature type="region of interest" description="Disordered" evidence="1">
    <location>
        <begin position="24"/>
        <end position="50"/>
    </location>
</feature>
<proteinExistence type="predicted"/>
<comment type="caution">
    <text evidence="3">The sequence shown here is derived from an EMBL/GenBank/DDBJ whole genome shotgun (WGS) entry which is preliminary data.</text>
</comment>
<name>A0A916X691_9SPHN</name>
<dbReference type="RefSeq" id="WP_188773159.1">
    <property type="nucleotide sequence ID" value="NZ_BMHK01000054.1"/>
</dbReference>
<reference evidence="3" key="2">
    <citation type="submission" date="2020-09" db="EMBL/GenBank/DDBJ databases">
        <authorList>
            <person name="Sun Q."/>
            <person name="Zhou Y."/>
        </authorList>
    </citation>
    <scope>NUCLEOTIDE SEQUENCE</scope>
    <source>
        <strain evidence="3">CGMCC 1.15095</strain>
    </source>
</reference>
<protein>
    <submittedName>
        <fullName evidence="3">Uncharacterized protein</fullName>
    </submittedName>
</protein>
<evidence type="ECO:0000256" key="1">
    <source>
        <dbReference type="SAM" id="MobiDB-lite"/>
    </source>
</evidence>
<feature type="transmembrane region" description="Helical" evidence="2">
    <location>
        <begin position="58"/>
        <end position="78"/>
    </location>
</feature>
<keyword evidence="4" id="KW-1185">Reference proteome</keyword>
<accession>A0A916X691</accession>
<organism evidence="3 4">
    <name type="scientific">Novosphingobium endophyticum</name>
    <dbReference type="NCBI Taxonomy" id="1955250"/>
    <lineage>
        <taxon>Bacteria</taxon>
        <taxon>Pseudomonadati</taxon>
        <taxon>Pseudomonadota</taxon>
        <taxon>Alphaproteobacteria</taxon>
        <taxon>Sphingomonadales</taxon>
        <taxon>Sphingomonadaceae</taxon>
        <taxon>Novosphingobium</taxon>
    </lineage>
</organism>
<gene>
    <name evidence="3" type="ORF">GCM10011494_38220</name>
</gene>
<reference evidence="3" key="1">
    <citation type="journal article" date="2014" name="Int. J. Syst. Evol. Microbiol.">
        <title>Complete genome sequence of Corynebacterium casei LMG S-19264T (=DSM 44701T), isolated from a smear-ripened cheese.</title>
        <authorList>
            <consortium name="US DOE Joint Genome Institute (JGI-PGF)"/>
            <person name="Walter F."/>
            <person name="Albersmeier A."/>
            <person name="Kalinowski J."/>
            <person name="Ruckert C."/>
        </authorList>
    </citation>
    <scope>NUCLEOTIDE SEQUENCE</scope>
    <source>
        <strain evidence="3">CGMCC 1.15095</strain>
    </source>
</reference>
<sequence length="79" mass="7981">MALIILGALLMIVGVALAAVKSAGRGRLSKPPDTTDDESRDTLEPRGPGKRLSIKADLPGIALLVVGGILIFAGAAGYA</sequence>
<evidence type="ECO:0000313" key="3">
    <source>
        <dbReference type="EMBL" id="GGC15684.1"/>
    </source>
</evidence>
<keyword evidence="2" id="KW-0812">Transmembrane</keyword>
<evidence type="ECO:0000313" key="4">
    <source>
        <dbReference type="Proteomes" id="UP000608154"/>
    </source>
</evidence>
<dbReference type="EMBL" id="BMHK01000054">
    <property type="protein sequence ID" value="GGC15684.1"/>
    <property type="molecule type" value="Genomic_DNA"/>
</dbReference>
<evidence type="ECO:0000256" key="2">
    <source>
        <dbReference type="SAM" id="Phobius"/>
    </source>
</evidence>